<dbReference type="SUPFAM" id="SSF53187">
    <property type="entry name" value="Zn-dependent exopeptidases"/>
    <property type="match status" value="1"/>
</dbReference>
<reference evidence="3" key="1">
    <citation type="submission" date="2018-05" db="EMBL/GenBank/DDBJ databases">
        <authorList>
            <person name="Lanie J.A."/>
            <person name="Ng W.-L."/>
            <person name="Kazmierczak K.M."/>
            <person name="Andrzejewski T.M."/>
            <person name="Davidsen T.M."/>
            <person name="Wayne K.J."/>
            <person name="Tettelin H."/>
            <person name="Glass J.I."/>
            <person name="Rusch D."/>
            <person name="Podicherti R."/>
            <person name="Tsui H.-C.T."/>
            <person name="Winkler M.E."/>
        </authorList>
    </citation>
    <scope>NUCLEOTIDE SEQUENCE</scope>
</reference>
<dbReference type="InterPro" id="IPR007484">
    <property type="entry name" value="Peptidase_M28"/>
</dbReference>
<accession>A0A381XIY4</accession>
<dbReference type="PANTHER" id="PTHR12147:SF26">
    <property type="entry name" value="PEPTIDASE M28 DOMAIN-CONTAINING PROTEIN"/>
    <property type="match status" value="1"/>
</dbReference>
<dbReference type="AlphaFoldDB" id="A0A381XIY4"/>
<dbReference type="Gene3D" id="2.30.42.10">
    <property type="match status" value="1"/>
</dbReference>
<keyword evidence="1" id="KW-0472">Membrane</keyword>
<dbReference type="EMBL" id="UINC01015188">
    <property type="protein sequence ID" value="SVA64137.1"/>
    <property type="molecule type" value="Genomic_DNA"/>
</dbReference>
<dbReference type="GO" id="GO:0006508">
    <property type="term" value="P:proteolysis"/>
    <property type="evidence" value="ECO:0007669"/>
    <property type="project" value="InterPro"/>
</dbReference>
<dbReference type="PROSITE" id="PS50106">
    <property type="entry name" value="PDZ"/>
    <property type="match status" value="1"/>
</dbReference>
<dbReference type="Pfam" id="PF04389">
    <property type="entry name" value="Peptidase_M28"/>
    <property type="match status" value="1"/>
</dbReference>
<dbReference type="SMART" id="SM00228">
    <property type="entry name" value="PDZ"/>
    <property type="match status" value="1"/>
</dbReference>
<dbReference type="Gene3D" id="3.50.30.30">
    <property type="match status" value="1"/>
</dbReference>
<dbReference type="Pfam" id="PF13180">
    <property type="entry name" value="PDZ_2"/>
    <property type="match status" value="1"/>
</dbReference>
<dbReference type="PANTHER" id="PTHR12147">
    <property type="entry name" value="METALLOPEPTIDASE M28 FAMILY MEMBER"/>
    <property type="match status" value="1"/>
</dbReference>
<evidence type="ECO:0000256" key="1">
    <source>
        <dbReference type="SAM" id="Phobius"/>
    </source>
</evidence>
<evidence type="ECO:0000313" key="3">
    <source>
        <dbReference type="EMBL" id="SVA64137.1"/>
    </source>
</evidence>
<keyword evidence="1" id="KW-1133">Transmembrane helix</keyword>
<name>A0A381XIY4_9ZZZZ</name>
<protein>
    <recommendedName>
        <fullName evidence="2">PDZ domain-containing protein</fullName>
    </recommendedName>
</protein>
<sequence>MNENTRSLYAFIFIVILGLVLIQIRRANSFSEITKNEIMGHIRYLSHENRDGRYPGTRGSKDVIAYLVKRLKSYGVQPGSGQSFIQPFNITSGIELGENNTVRVNDNVLTVGDDYIPLSFSGNGSTSALAVFAGYGFNIEEDELKWNDYEGLDVKGKWVIVLRHSPERNNQHSVYAPHSALHKKMLVARDRGAAGVLFVSQLEDQELYPLKYIPGYKNAGIPAIHLSNDRAEEIFKTVGWSRQMIQETMNRSLESITFELPNTIIESVVNLNFIEARAANVIGAIRSGNRKYRDEYIVVGAHFDHIGMGGDGSGSRKPNENAVHPGADDNASGIAGLLELAQKLTAYKSRLKRSILLIGFDAEEKGLQGARHFTEHPTVDLANIITMINMDMIGRMKDSSATAGGVGTSPVFKHLLDSLSRNRGFNLNMTLPGFGPSDHAAFYTKDVPVLFFFSGFHNEYHTPDDTWKLINLQGEKDILELIYDIVFHLARTPDRPVYTEAGPKQGQMNRDTRFKVTFGIMPAYGSMKDGLEVDGISNPDGPAAKAGIKKGDVIKSINGKAIKDIYEYMDRLGELEKGMTVPVLVDRDGAEINLNLSF</sequence>
<dbReference type="InterPro" id="IPR001478">
    <property type="entry name" value="PDZ"/>
</dbReference>
<dbReference type="Gene3D" id="3.40.630.10">
    <property type="entry name" value="Zn peptidases"/>
    <property type="match status" value="2"/>
</dbReference>
<organism evidence="3">
    <name type="scientific">marine metagenome</name>
    <dbReference type="NCBI Taxonomy" id="408172"/>
    <lineage>
        <taxon>unclassified sequences</taxon>
        <taxon>metagenomes</taxon>
        <taxon>ecological metagenomes</taxon>
    </lineage>
</organism>
<dbReference type="SUPFAM" id="SSF52025">
    <property type="entry name" value="PA domain"/>
    <property type="match status" value="1"/>
</dbReference>
<proteinExistence type="predicted"/>
<feature type="domain" description="PDZ" evidence="2">
    <location>
        <begin position="539"/>
        <end position="565"/>
    </location>
</feature>
<dbReference type="InterPro" id="IPR045175">
    <property type="entry name" value="M28_fam"/>
</dbReference>
<keyword evidence="1" id="KW-0812">Transmembrane</keyword>
<gene>
    <name evidence="3" type="ORF">METZ01_LOCUS116991</name>
</gene>
<dbReference type="InterPro" id="IPR046450">
    <property type="entry name" value="PA_dom_sf"/>
</dbReference>
<dbReference type="SUPFAM" id="SSF50156">
    <property type="entry name" value="PDZ domain-like"/>
    <property type="match status" value="1"/>
</dbReference>
<dbReference type="GO" id="GO:0008235">
    <property type="term" value="F:metalloexopeptidase activity"/>
    <property type="evidence" value="ECO:0007669"/>
    <property type="project" value="InterPro"/>
</dbReference>
<dbReference type="InterPro" id="IPR003137">
    <property type="entry name" value="PA_domain"/>
</dbReference>
<dbReference type="Pfam" id="PF02225">
    <property type="entry name" value="PA"/>
    <property type="match status" value="1"/>
</dbReference>
<dbReference type="InterPro" id="IPR036034">
    <property type="entry name" value="PDZ_sf"/>
</dbReference>
<feature type="transmembrane region" description="Helical" evidence="1">
    <location>
        <begin position="7"/>
        <end position="24"/>
    </location>
</feature>
<evidence type="ECO:0000259" key="2">
    <source>
        <dbReference type="PROSITE" id="PS50106"/>
    </source>
</evidence>